<dbReference type="STRING" id="183478.A0A364NGE9"/>
<comment type="caution">
    <text evidence="2">The sequence shown here is derived from an EMBL/GenBank/DDBJ whole genome shotgun (WGS) entry which is preliminary data.</text>
</comment>
<proteinExistence type="predicted"/>
<accession>A0A364NGE9</accession>
<reference evidence="3" key="1">
    <citation type="submission" date="2018-05" db="EMBL/GenBank/DDBJ databases">
        <title>Draft genome sequence of Stemphylium lycopersici strain CIDEFI 213.</title>
        <authorList>
            <person name="Medina R."/>
            <person name="Franco M.E.E."/>
            <person name="Lucentini C.G."/>
            <person name="Saparrat M.C.N."/>
            <person name="Balatti P.A."/>
        </authorList>
    </citation>
    <scope>NUCLEOTIDE SEQUENCE [LARGE SCALE GENOMIC DNA]</scope>
    <source>
        <strain evidence="3">CIDEFI 213</strain>
    </source>
</reference>
<evidence type="ECO:0000313" key="3">
    <source>
        <dbReference type="Proteomes" id="UP000249619"/>
    </source>
</evidence>
<dbReference type="OrthoDB" id="409136at2759"/>
<name>A0A364NGE9_STELY</name>
<dbReference type="Proteomes" id="UP000249619">
    <property type="component" value="Unassembled WGS sequence"/>
</dbReference>
<sequence length="280" mass="31341">MSLAALRQRDRDVTPTLHAWFQEPDLPARLVRFDEPYLQGVGGPDTESLVRSEAETIKSASSMTPALIHQSNASTHGPSSQYSGYATEATPTETSISTGLADGHGHLAGYPLLEESHDGVLVVPEGHHRAPFYECAFWFLKCTYISGDREQWEEHCLSHFRGEDPPSKVQCPLCDWTTESLESGQAVWASRMAHVANAHVFFGQTLRNSRPDFALFEYLWRKRLIDAQDLKELKAGNHNLTHLPGNFVEMGGRRRGGERISRTPRQHVGMTARQQGPRQP</sequence>
<dbReference type="AlphaFoldDB" id="A0A364NGE9"/>
<dbReference type="EMBL" id="QGDH01000003">
    <property type="protein sequence ID" value="RAR16332.1"/>
    <property type="molecule type" value="Genomic_DNA"/>
</dbReference>
<evidence type="ECO:0000313" key="2">
    <source>
        <dbReference type="EMBL" id="RAR16332.1"/>
    </source>
</evidence>
<feature type="region of interest" description="Disordered" evidence="1">
    <location>
        <begin position="245"/>
        <end position="280"/>
    </location>
</feature>
<feature type="compositionally biased region" description="Basic and acidic residues" evidence="1">
    <location>
        <begin position="251"/>
        <end position="261"/>
    </location>
</feature>
<evidence type="ECO:0000256" key="1">
    <source>
        <dbReference type="SAM" id="MobiDB-lite"/>
    </source>
</evidence>
<keyword evidence="3" id="KW-1185">Reference proteome</keyword>
<protein>
    <submittedName>
        <fullName evidence="2">Uncharacterized protein</fullName>
    </submittedName>
</protein>
<gene>
    <name evidence="2" type="ORF">DDE83_000204</name>
</gene>
<feature type="region of interest" description="Disordered" evidence="1">
    <location>
        <begin position="70"/>
        <end position="89"/>
    </location>
</feature>
<organism evidence="2 3">
    <name type="scientific">Stemphylium lycopersici</name>
    <name type="common">Tomato gray leaf spot disease fungus</name>
    <name type="synonym">Thyrospora lycopersici</name>
    <dbReference type="NCBI Taxonomy" id="183478"/>
    <lineage>
        <taxon>Eukaryota</taxon>
        <taxon>Fungi</taxon>
        <taxon>Dikarya</taxon>
        <taxon>Ascomycota</taxon>
        <taxon>Pezizomycotina</taxon>
        <taxon>Dothideomycetes</taxon>
        <taxon>Pleosporomycetidae</taxon>
        <taxon>Pleosporales</taxon>
        <taxon>Pleosporineae</taxon>
        <taxon>Pleosporaceae</taxon>
        <taxon>Stemphylium</taxon>
    </lineage>
</organism>